<dbReference type="EC" id="2.7.13.3" evidence="3"/>
<dbReference type="Pfam" id="PF00512">
    <property type="entry name" value="HisKA"/>
    <property type="match status" value="1"/>
</dbReference>
<evidence type="ECO:0000256" key="6">
    <source>
        <dbReference type="ARBA" id="ARBA00022679"/>
    </source>
</evidence>
<dbReference type="Pfam" id="PF02518">
    <property type="entry name" value="HATPase_c"/>
    <property type="match status" value="1"/>
</dbReference>
<keyword evidence="6" id="KW-0808">Transferase</keyword>
<keyword evidence="11 12" id="KW-0472">Membrane</keyword>
<dbReference type="FunFam" id="3.30.565.10:FF:000023">
    <property type="entry name" value="PAS domain-containing sensor histidine kinase"/>
    <property type="match status" value="1"/>
</dbReference>
<keyword evidence="5" id="KW-0597">Phosphoprotein</keyword>
<dbReference type="SUPFAM" id="SSF55874">
    <property type="entry name" value="ATPase domain of HSP90 chaperone/DNA topoisomerase II/histidine kinase"/>
    <property type="match status" value="1"/>
</dbReference>
<dbReference type="GO" id="GO:0005886">
    <property type="term" value="C:plasma membrane"/>
    <property type="evidence" value="ECO:0007669"/>
    <property type="project" value="UniProtKB-SubCell"/>
</dbReference>
<dbReference type="GO" id="GO:0000155">
    <property type="term" value="F:phosphorelay sensor kinase activity"/>
    <property type="evidence" value="ECO:0007669"/>
    <property type="project" value="InterPro"/>
</dbReference>
<keyword evidence="15" id="KW-1185">Reference proteome</keyword>
<feature type="domain" description="Histidine kinase" evidence="13">
    <location>
        <begin position="391"/>
        <end position="610"/>
    </location>
</feature>
<dbReference type="PROSITE" id="PS50109">
    <property type="entry name" value="HIS_KIN"/>
    <property type="match status" value="1"/>
</dbReference>
<evidence type="ECO:0000256" key="2">
    <source>
        <dbReference type="ARBA" id="ARBA00004236"/>
    </source>
</evidence>
<dbReference type="InterPro" id="IPR005467">
    <property type="entry name" value="His_kinase_dom"/>
</dbReference>
<dbReference type="PRINTS" id="PR00344">
    <property type="entry name" value="BCTRLSENSOR"/>
</dbReference>
<evidence type="ECO:0000259" key="13">
    <source>
        <dbReference type="PROSITE" id="PS50109"/>
    </source>
</evidence>
<keyword evidence="7" id="KW-0547">Nucleotide-binding</keyword>
<evidence type="ECO:0000256" key="5">
    <source>
        <dbReference type="ARBA" id="ARBA00022553"/>
    </source>
</evidence>
<comment type="catalytic activity">
    <reaction evidence="1">
        <text>ATP + protein L-histidine = ADP + protein N-phospho-L-histidine.</text>
        <dbReference type="EC" id="2.7.13.3"/>
    </reaction>
</comment>
<evidence type="ECO:0000256" key="7">
    <source>
        <dbReference type="ARBA" id="ARBA00022741"/>
    </source>
</evidence>
<name>A0A923E177_9SPHI</name>
<evidence type="ECO:0000256" key="12">
    <source>
        <dbReference type="SAM" id="Phobius"/>
    </source>
</evidence>
<dbReference type="InterPro" id="IPR004358">
    <property type="entry name" value="Sig_transdc_His_kin-like_C"/>
</dbReference>
<comment type="caution">
    <text evidence="14">The sequence shown here is derived from an EMBL/GenBank/DDBJ whole genome shotgun (WGS) entry which is preliminary data.</text>
</comment>
<dbReference type="SUPFAM" id="SSF47384">
    <property type="entry name" value="Homodimeric domain of signal transducing histidine kinase"/>
    <property type="match status" value="1"/>
</dbReference>
<dbReference type="Proteomes" id="UP000601055">
    <property type="component" value="Unassembled WGS sequence"/>
</dbReference>
<evidence type="ECO:0000256" key="4">
    <source>
        <dbReference type="ARBA" id="ARBA00022475"/>
    </source>
</evidence>
<dbReference type="InterPro" id="IPR050736">
    <property type="entry name" value="Sensor_HK_Regulatory"/>
</dbReference>
<dbReference type="CDD" id="cd00082">
    <property type="entry name" value="HisKA"/>
    <property type="match status" value="1"/>
</dbReference>
<evidence type="ECO:0000256" key="9">
    <source>
        <dbReference type="ARBA" id="ARBA00022840"/>
    </source>
</evidence>
<dbReference type="InterPro" id="IPR003661">
    <property type="entry name" value="HisK_dim/P_dom"/>
</dbReference>
<feature type="transmembrane region" description="Helical" evidence="12">
    <location>
        <begin position="7"/>
        <end position="27"/>
    </location>
</feature>
<evidence type="ECO:0000313" key="15">
    <source>
        <dbReference type="Proteomes" id="UP000601055"/>
    </source>
</evidence>
<dbReference type="Gene3D" id="3.30.565.10">
    <property type="entry name" value="Histidine kinase-like ATPase, C-terminal domain"/>
    <property type="match status" value="1"/>
</dbReference>
<proteinExistence type="predicted"/>
<keyword evidence="10" id="KW-0902">Two-component regulatory system</keyword>
<feature type="transmembrane region" description="Helical" evidence="12">
    <location>
        <begin position="350"/>
        <end position="376"/>
    </location>
</feature>
<evidence type="ECO:0000313" key="14">
    <source>
        <dbReference type="EMBL" id="MBB2146528.1"/>
    </source>
</evidence>
<comment type="subcellular location">
    <subcellularLocation>
        <location evidence="2">Cell membrane</location>
    </subcellularLocation>
</comment>
<keyword evidence="12" id="KW-0812">Transmembrane</keyword>
<dbReference type="EMBL" id="WNXD01000002">
    <property type="protein sequence ID" value="MBB2146528.1"/>
    <property type="molecule type" value="Genomic_DNA"/>
</dbReference>
<evidence type="ECO:0000256" key="8">
    <source>
        <dbReference type="ARBA" id="ARBA00022777"/>
    </source>
</evidence>
<protein>
    <recommendedName>
        <fullName evidence="3">histidine kinase</fullName>
        <ecNumber evidence="3">2.7.13.3</ecNumber>
    </recommendedName>
</protein>
<accession>A0A923E177</accession>
<evidence type="ECO:0000256" key="1">
    <source>
        <dbReference type="ARBA" id="ARBA00000085"/>
    </source>
</evidence>
<dbReference type="GO" id="GO:0005524">
    <property type="term" value="F:ATP binding"/>
    <property type="evidence" value="ECO:0007669"/>
    <property type="project" value="UniProtKB-KW"/>
</dbReference>
<dbReference type="InterPro" id="IPR036890">
    <property type="entry name" value="HATPase_C_sf"/>
</dbReference>
<dbReference type="PANTHER" id="PTHR43711">
    <property type="entry name" value="TWO-COMPONENT HISTIDINE KINASE"/>
    <property type="match status" value="1"/>
</dbReference>
<keyword evidence="4" id="KW-1003">Cell membrane</keyword>
<dbReference type="Gene3D" id="1.10.287.130">
    <property type="match status" value="1"/>
</dbReference>
<sequence>MKKRSLWLITALMTLALLGVFVMQLYYIKESYTLKSQLFEQDVNQALNAVVNKVQKQNAVTHITKKDLDFKIQGEQNDLNRAQKYVDLKEKFNLQEEKRKQDKYRQILAALNYQDTLIRMNFGDAVVISEEEYANLPDLVHSGVLMVTKDLMDANGNVLRRVAALRYDPNRARTFNLTPNTMPDTIRYLVQDPRDLKPLGVSVATVDDAMAKKFKIEDAIAQRRYQQALQQLNADTVNLLDDGSVNVYQEAAKEMADKDVPLIKRIPKRDNLDTLIKKELLIRNINIDYDFWVKLATKDSVIYQNAAHTSGEVTPSGLYKLPLFSKDIIRDPGMLYVYFPKKNSLIFSNLFATMASSAGLLLVLIFIFTYTIYAIIRQKKLSEMKTDFINNMTHEFKTPVATIMIASEALKDPEVVEDKSRISRLANIIYDENVRLGNHIERVLSVARLEKKEIKLEFNPVKVNDLITAVVDSMGLQLHKRNATITLNLNATEDVIMGDELHLSNVIYNLIDNANKYSVNEPQIIITTQSDAKNLYIEVCDEGIGMTKDHTKRIFDQFYRVPTGNLHDVKGFGLGLNYVQDIVNEMNGTIKVHSEKDKGTTFEVCLPFKQSN</sequence>
<evidence type="ECO:0000256" key="3">
    <source>
        <dbReference type="ARBA" id="ARBA00012438"/>
    </source>
</evidence>
<organism evidence="14 15">
    <name type="scientific">Pedobacter planticolens</name>
    <dbReference type="NCBI Taxonomy" id="2679964"/>
    <lineage>
        <taxon>Bacteria</taxon>
        <taxon>Pseudomonadati</taxon>
        <taxon>Bacteroidota</taxon>
        <taxon>Sphingobacteriia</taxon>
        <taxon>Sphingobacteriales</taxon>
        <taxon>Sphingobacteriaceae</taxon>
        <taxon>Pedobacter</taxon>
    </lineage>
</organism>
<dbReference type="InterPro" id="IPR003594">
    <property type="entry name" value="HATPase_dom"/>
</dbReference>
<dbReference type="SMART" id="SM00388">
    <property type="entry name" value="HisKA"/>
    <property type="match status" value="1"/>
</dbReference>
<keyword evidence="9" id="KW-0067">ATP-binding</keyword>
<keyword evidence="12" id="KW-1133">Transmembrane helix</keyword>
<evidence type="ECO:0000256" key="10">
    <source>
        <dbReference type="ARBA" id="ARBA00023012"/>
    </source>
</evidence>
<dbReference type="AlphaFoldDB" id="A0A923E177"/>
<dbReference type="PANTHER" id="PTHR43711:SF26">
    <property type="entry name" value="SENSOR HISTIDINE KINASE RCSC"/>
    <property type="match status" value="1"/>
</dbReference>
<dbReference type="SMART" id="SM00387">
    <property type="entry name" value="HATPase_c"/>
    <property type="match status" value="1"/>
</dbReference>
<keyword evidence="8 14" id="KW-0418">Kinase</keyword>
<dbReference type="InterPro" id="IPR036097">
    <property type="entry name" value="HisK_dim/P_sf"/>
</dbReference>
<evidence type="ECO:0000256" key="11">
    <source>
        <dbReference type="ARBA" id="ARBA00023136"/>
    </source>
</evidence>
<dbReference type="RefSeq" id="WP_182923179.1">
    <property type="nucleotide sequence ID" value="NZ_WNXD01000002.1"/>
</dbReference>
<reference evidence="14" key="1">
    <citation type="submission" date="2019-11" db="EMBL/GenBank/DDBJ databases">
        <title>Description of Pedobacter sp. LMG 31464T.</title>
        <authorList>
            <person name="Carlier A."/>
            <person name="Qi S."/>
            <person name="Vandamme P."/>
        </authorList>
    </citation>
    <scope>NUCLEOTIDE SEQUENCE</scope>
    <source>
        <strain evidence="14">LMG 31464</strain>
    </source>
</reference>
<gene>
    <name evidence="14" type="ORF">GM921_13580</name>
</gene>
<dbReference type="CDD" id="cd00075">
    <property type="entry name" value="HATPase"/>
    <property type="match status" value="1"/>
</dbReference>